<keyword evidence="2 6" id="KW-0812">Transmembrane</keyword>
<feature type="compositionally biased region" description="Polar residues" evidence="5">
    <location>
        <begin position="413"/>
        <end position="427"/>
    </location>
</feature>
<comment type="caution">
    <text evidence="8">The sequence shown here is derived from an EMBL/GenBank/DDBJ whole genome shotgun (WGS) entry which is preliminary data.</text>
</comment>
<dbReference type="InterPro" id="IPR043203">
    <property type="entry name" value="VGCC_Ca_Na"/>
</dbReference>
<dbReference type="Proteomes" id="UP001141327">
    <property type="component" value="Unassembled WGS sequence"/>
</dbReference>
<feature type="region of interest" description="Disordered" evidence="5">
    <location>
        <begin position="1711"/>
        <end position="1736"/>
    </location>
</feature>
<feature type="compositionally biased region" description="Low complexity" evidence="5">
    <location>
        <begin position="482"/>
        <end position="507"/>
    </location>
</feature>
<evidence type="ECO:0000256" key="1">
    <source>
        <dbReference type="ARBA" id="ARBA00004141"/>
    </source>
</evidence>
<feature type="transmembrane region" description="Helical" evidence="6">
    <location>
        <begin position="1357"/>
        <end position="1373"/>
    </location>
</feature>
<dbReference type="PANTHER" id="PTHR10037:SF62">
    <property type="entry name" value="SODIUM CHANNEL PROTEIN 60E"/>
    <property type="match status" value="1"/>
</dbReference>
<feature type="transmembrane region" description="Helical" evidence="6">
    <location>
        <begin position="1009"/>
        <end position="1034"/>
    </location>
</feature>
<dbReference type="Gene3D" id="1.10.238.10">
    <property type="entry name" value="EF-hand"/>
    <property type="match status" value="1"/>
</dbReference>
<dbReference type="InterPro" id="IPR027359">
    <property type="entry name" value="Volt_channel_dom_sf"/>
</dbReference>
<organism evidence="8 9">
    <name type="scientific">Paratrimastix pyriformis</name>
    <dbReference type="NCBI Taxonomy" id="342808"/>
    <lineage>
        <taxon>Eukaryota</taxon>
        <taxon>Metamonada</taxon>
        <taxon>Preaxostyla</taxon>
        <taxon>Paratrimastigidae</taxon>
        <taxon>Paratrimastix</taxon>
    </lineage>
</organism>
<feature type="transmembrane region" description="Helical" evidence="6">
    <location>
        <begin position="132"/>
        <end position="154"/>
    </location>
</feature>
<keyword evidence="9" id="KW-1185">Reference proteome</keyword>
<reference evidence="8" key="1">
    <citation type="journal article" date="2022" name="bioRxiv">
        <title>Genomics of Preaxostyla Flagellates Illuminates Evolutionary Transitions and the Path Towards Mitochondrial Loss.</title>
        <authorList>
            <person name="Novak L.V.F."/>
            <person name="Treitli S.C."/>
            <person name="Pyrih J."/>
            <person name="Halakuc P."/>
            <person name="Pipaliya S.V."/>
            <person name="Vacek V."/>
            <person name="Brzon O."/>
            <person name="Soukal P."/>
            <person name="Eme L."/>
            <person name="Dacks J.B."/>
            <person name="Karnkowska A."/>
            <person name="Elias M."/>
            <person name="Hampl V."/>
        </authorList>
    </citation>
    <scope>NUCLEOTIDE SEQUENCE</scope>
    <source>
        <strain evidence="8">RCP-MX</strain>
    </source>
</reference>
<feature type="transmembrane region" description="Helical" evidence="6">
    <location>
        <begin position="641"/>
        <end position="660"/>
    </location>
</feature>
<feature type="transmembrane region" description="Helical" evidence="6">
    <location>
        <begin position="1475"/>
        <end position="1497"/>
    </location>
</feature>
<proteinExistence type="predicted"/>
<feature type="transmembrane region" description="Helical" evidence="6">
    <location>
        <begin position="75"/>
        <end position="94"/>
    </location>
</feature>
<feature type="transmembrane region" description="Helical" evidence="6">
    <location>
        <begin position="1046"/>
        <end position="1065"/>
    </location>
</feature>
<evidence type="ECO:0000259" key="7">
    <source>
        <dbReference type="Pfam" id="PF00520"/>
    </source>
</evidence>
<comment type="subcellular location">
    <subcellularLocation>
        <location evidence="1">Membrane</location>
        <topology evidence="1">Multi-pass membrane protein</topology>
    </subcellularLocation>
</comment>
<keyword evidence="3 6" id="KW-1133">Transmembrane helix</keyword>
<feature type="transmembrane region" description="Helical" evidence="6">
    <location>
        <begin position="36"/>
        <end position="55"/>
    </location>
</feature>
<dbReference type="Gene3D" id="1.20.120.350">
    <property type="entry name" value="Voltage-gated potassium channels. Chain C"/>
    <property type="match status" value="3"/>
</dbReference>
<accession>A0ABQ8UFL8</accession>
<feature type="transmembrane region" description="Helical" evidence="6">
    <location>
        <begin position="160"/>
        <end position="181"/>
    </location>
</feature>
<evidence type="ECO:0000256" key="6">
    <source>
        <dbReference type="SAM" id="Phobius"/>
    </source>
</evidence>
<feature type="region of interest" description="Disordered" evidence="5">
    <location>
        <begin position="477"/>
        <end position="511"/>
    </location>
</feature>
<feature type="transmembrane region" description="Helical" evidence="6">
    <location>
        <begin position="1185"/>
        <end position="1203"/>
    </location>
</feature>
<feature type="domain" description="Ion transport" evidence="7">
    <location>
        <begin position="1357"/>
        <end position="1681"/>
    </location>
</feature>
<feature type="transmembrane region" description="Helical" evidence="6">
    <location>
        <begin position="732"/>
        <end position="751"/>
    </location>
</feature>
<evidence type="ECO:0000256" key="5">
    <source>
        <dbReference type="SAM" id="MobiDB-lite"/>
    </source>
</evidence>
<dbReference type="EMBL" id="JAPMOS010000035">
    <property type="protein sequence ID" value="KAJ4458068.1"/>
    <property type="molecule type" value="Genomic_DNA"/>
</dbReference>
<feature type="compositionally biased region" description="Basic and acidic residues" evidence="5">
    <location>
        <begin position="1714"/>
        <end position="1729"/>
    </location>
</feature>
<feature type="transmembrane region" description="Helical" evidence="6">
    <location>
        <begin position="1379"/>
        <end position="1398"/>
    </location>
</feature>
<feature type="transmembrane region" description="Helical" evidence="6">
    <location>
        <begin position="1111"/>
        <end position="1130"/>
    </location>
</feature>
<evidence type="ECO:0000256" key="2">
    <source>
        <dbReference type="ARBA" id="ARBA00022692"/>
    </source>
</evidence>
<evidence type="ECO:0000313" key="9">
    <source>
        <dbReference type="Proteomes" id="UP001141327"/>
    </source>
</evidence>
<feature type="region of interest" description="Disordered" evidence="5">
    <location>
        <begin position="410"/>
        <end position="439"/>
    </location>
</feature>
<evidence type="ECO:0000256" key="4">
    <source>
        <dbReference type="ARBA" id="ARBA00023136"/>
    </source>
</evidence>
<protein>
    <submittedName>
        <fullName evidence="8">Ion transport protein</fullName>
    </submittedName>
</protein>
<feature type="domain" description="Ion transport" evidence="7">
    <location>
        <begin position="961"/>
        <end position="1203"/>
    </location>
</feature>
<feature type="domain" description="Ion transport" evidence="7">
    <location>
        <begin position="35"/>
        <end position="370"/>
    </location>
</feature>
<feature type="domain" description="Ion transport" evidence="7">
    <location>
        <begin position="602"/>
        <end position="799"/>
    </location>
</feature>
<feature type="transmembrane region" description="Helical" evidence="6">
    <location>
        <begin position="1650"/>
        <end position="1672"/>
    </location>
</feature>
<feature type="transmembrane region" description="Helical" evidence="6">
    <location>
        <begin position="962"/>
        <end position="980"/>
    </location>
</feature>
<feature type="transmembrane region" description="Helical" evidence="6">
    <location>
        <begin position="202"/>
        <end position="225"/>
    </location>
</feature>
<sequence length="2112" mass="235148">MSSGIQEWVIDAETFNDKKHENRIGKLARETENDPIWRGILFLAIVGNAVTIILYRHKLPVTDPFNIGCNTAENVWTVIFLLDSLLLCVSRGLFREFQTNHCNVKWWHPLLGQKPLPIYYSRTIPPIYKSPWDIFAILVSAVGVAYWIVVSIILRAGGAATPALATAFGVLRVLINLRLLFVVRIFPGARRMLESYGNNLLTIMHITLLVTSIVLIFATVGVYLFRDAMHWRCLAPVLATNSSEALLQYRGMSLAGWADAGHGRLCTDPVVAWDGNATMTLMDAAASSASALGGHTCPEGLYCVDVPQTPNNGVTSFDNVGNAFLTVFQAMSMEGWTQVMYFTMDAVSPVAALYWLLVIFVCNMMMLGLFNDVTSQSVTETAKQLDGPQLAGPKVCPRWLTSSSQASSLASATHPQCTSPSLHSPSQMGARARVQTRSKSLHKTHLSPISAAVQFAVVWWLLQSQWNPVDELRARLSVSPGGSTSPDPAAPTPARSPASSSSPSSGSEVDDSLGLEVAATPTRTGVNSTLGQTTLFPGHSVDPRARRHLWLRIRVWFFTLVYSAPSSEAPPVPEYLSIAQRELLEHRLQPPFQITRGRNDQFERVVTLALLFNALLMAFHFEGMSNSMAVALDQFNRVFTVVFTVELACRLLGLGWVPFLARGLASWLDILVVTTSWVEMIFGFFTEGQLVVGINTLRTLRLLRVAMLAKQFKGVSELVNALGAAVRRLSNLLLLLVVFLFEFAVIGTYLFGSLTSYSIVTGVSPPGDVSPLDEGGVISDPNFSTVGWAFFTVYQFFTTLNESKEELAHQVKPALKEELARVDQQRDFVFTYMQQPVLQGRAEGVRAEGPFFMADCQMYMELINQQRYLLQEFGTDGIEYNAPRGGPGGQGARNLGGFATAAKLVSNSLKMKDSLLDEHTPHPYKRYEEYLKTLPEFLTHPVHKQVRMPTRRTLRSTLEGPAFRWFCTIVIVLSLIVLWVDPEPILSRIEANSTTIDQATRDRYPEFAATHSVCLTLDWVAAVFFMVELVLAMAAKGAEWTSDGYVWLNLVVVLGMVLNLLPIHLADPYFVQAIIRPWRGLRPLLLISHIWSVRKIATSIVMVLPSMVQIALLAVLLMYILAVVGVQQFGELFPVVPDQYTAGFNNVPVAYQSLYELISQEGWPSTAYTFIGAALTKGWNPVGCALFFMLITFIGLFINNFIISPPTLMSFRPFWAPFSPFIRPSRLPSLLPSLLKERIPENIQSLEGLDKLTPRLQRWYQLMVMTSRARPRRLPLEPGRPGPQAYVLTKSFVRLRQAAFRVVHGVDRAERSQVVDLTVTPGADPVSAKRDLEARIAMATKERPDTQSRLKESSLPLLIKFVILVNFCVYLLAHRGQTAAWQDVFRISAIVFTTIYALEAALKLLADGAYLYFTSGWNIFDFCVVCLSIVDLFLFNTPNTGALRLLRLVQIARILHFTRQLGSLFGALKTAMPRFLATGLLLVIFLVAFATSGMYLWGDLQAGQMLDHGNVCGVWLCLGSERIFTARLAQSVERCSNKATVAALPPRATTRTTPFHPIPSLHPIFHPSPRNNLRFPTHIAFVCSPPILLGLAASSRDISPLIPRSTSPWYPRDTTATPENANCTMPTFTSEVEYPSAVWGNCGNAVWGRLFWMVFFFCCGWILLNVFTAVLMDAQNETREENRRVAEFDQRVKFAFFKKLLRVWGRKKGQSVAEPKDDEGGADKAKDAAGEDDDEEDTLVSTRHIELFEKTISASLTDIDVRWAHPLSAQSIRPFVHSPARLPGQRFQAKPSRPHIPATQIWKKYDPYATGFIPALCLRTFLVDLAPPLGCNPDDIAFIHHAGIPFTVEYYVPFRELLRILVTHAYFGEKYTHNTLLETTSDVVRQLASAHLNHQIDLTDLLRCTPRRRANQLLVTDYVNDPAFDDRFDERFAPPGYVSPHGKRPVLRWDTSRVPTAKKVRHALKQVRSAVFSSQSPIRIKVDDARGLSTDIEPYPHSASKIHITRKFEELVVSFRKRHPMAGGAEMTPVPTAGGEIHTTVEMMTPDDLIREVETGQHRPAVPRRRAVVGGDTDEAEEPVIAVSPGLQPTIVATALGSEPARLNAPQSTQSE</sequence>
<dbReference type="SUPFAM" id="SSF81324">
    <property type="entry name" value="Voltage-gated potassium channels"/>
    <property type="match status" value="4"/>
</dbReference>
<feature type="transmembrane region" description="Helical" evidence="6">
    <location>
        <begin position="1410"/>
        <end position="1435"/>
    </location>
</feature>
<dbReference type="InterPro" id="IPR005821">
    <property type="entry name" value="Ion_trans_dom"/>
</dbReference>
<dbReference type="Pfam" id="PF00520">
    <property type="entry name" value="Ion_trans"/>
    <property type="match status" value="4"/>
</dbReference>
<gene>
    <name evidence="8" type="ORF">PAPYR_6337</name>
</gene>
<evidence type="ECO:0000256" key="3">
    <source>
        <dbReference type="ARBA" id="ARBA00022989"/>
    </source>
</evidence>
<name>A0ABQ8UFL8_9EUKA</name>
<dbReference type="PANTHER" id="PTHR10037">
    <property type="entry name" value="VOLTAGE-GATED CATION CHANNEL CALCIUM AND SODIUM"/>
    <property type="match status" value="1"/>
</dbReference>
<dbReference type="Gene3D" id="1.10.287.70">
    <property type="match status" value="4"/>
</dbReference>
<keyword evidence="4 6" id="KW-0472">Membrane</keyword>
<evidence type="ECO:0000313" key="8">
    <source>
        <dbReference type="EMBL" id="KAJ4458068.1"/>
    </source>
</evidence>